<sequence length="124" mass="14482">MKGYNNIEYISIIVFSEKAEIKIDTSVDVINMHRLLRTIKKYSTIHLSEIDKDNIFQKINASNLKSSFNQHEHINSIKRRINDREKTIQANKCPRCGNNLVERRGEFGSFLGCKSYPKCKFTQK</sequence>
<dbReference type="InterPro" id="IPR013498">
    <property type="entry name" value="Topo_IA_Znf"/>
</dbReference>
<keyword evidence="2" id="KW-0238">DNA-binding</keyword>
<feature type="domain" description="DNA topoisomerase type IA zn finger" evidence="1">
    <location>
        <begin position="91"/>
        <end position="123"/>
    </location>
</feature>
<gene>
    <name evidence="2" type="ORF">J0383_06255</name>
</gene>
<organism evidence="2 3">
    <name type="scientific">Flavobacterium endoglycinae</name>
    <dbReference type="NCBI Taxonomy" id="2816357"/>
    <lineage>
        <taxon>Bacteria</taxon>
        <taxon>Pseudomonadati</taxon>
        <taxon>Bacteroidota</taxon>
        <taxon>Flavobacteriia</taxon>
        <taxon>Flavobacteriales</taxon>
        <taxon>Flavobacteriaceae</taxon>
        <taxon>Flavobacterium</taxon>
    </lineage>
</organism>
<dbReference type="Pfam" id="PF01396">
    <property type="entry name" value="Zn_ribbon_Top1"/>
    <property type="match status" value="1"/>
</dbReference>
<dbReference type="RefSeq" id="WP_207297567.1">
    <property type="nucleotide sequence ID" value="NZ_CP071448.1"/>
</dbReference>
<accession>A0ABX7QH61</accession>
<keyword evidence="3" id="KW-1185">Reference proteome</keyword>
<protein>
    <submittedName>
        <fullName evidence="2">Topoisomerase DNA-binding C4 zinc finger domain-containing protein</fullName>
    </submittedName>
</protein>
<name>A0ABX7QH61_9FLAO</name>
<evidence type="ECO:0000313" key="2">
    <source>
        <dbReference type="EMBL" id="QSW90409.1"/>
    </source>
</evidence>
<dbReference type="SUPFAM" id="SSF57783">
    <property type="entry name" value="Zinc beta-ribbon"/>
    <property type="match status" value="1"/>
</dbReference>
<proteinExistence type="predicted"/>
<evidence type="ECO:0000259" key="1">
    <source>
        <dbReference type="Pfam" id="PF01396"/>
    </source>
</evidence>
<reference evidence="2 3" key="1">
    <citation type="submission" date="2021-03" db="EMBL/GenBank/DDBJ databases">
        <title>Flavobacterium kribbensis sp. nov, an endophytic bacteria, isolated from soybean.</title>
        <authorList>
            <person name="Lee J."/>
            <person name="Seo J."/>
        </authorList>
    </citation>
    <scope>NUCLEOTIDE SEQUENCE [LARGE SCALE GENOMIC DNA]</scope>
    <source>
        <strain evidence="2 3">BB8</strain>
    </source>
</reference>
<dbReference type="Proteomes" id="UP000663440">
    <property type="component" value="Chromosome"/>
</dbReference>
<evidence type="ECO:0000313" key="3">
    <source>
        <dbReference type="Proteomes" id="UP000663440"/>
    </source>
</evidence>
<dbReference type="EMBL" id="CP071448">
    <property type="protein sequence ID" value="QSW90409.1"/>
    <property type="molecule type" value="Genomic_DNA"/>
</dbReference>
<dbReference type="GO" id="GO:0003677">
    <property type="term" value="F:DNA binding"/>
    <property type="evidence" value="ECO:0007669"/>
    <property type="project" value="UniProtKB-KW"/>
</dbReference>
<dbReference type="Gene3D" id="3.30.65.10">
    <property type="entry name" value="Bacterial Topoisomerase I, domain 1"/>
    <property type="match status" value="1"/>
</dbReference>